<evidence type="ECO:0000313" key="2">
    <source>
        <dbReference type="EMBL" id="KKQ78612.1"/>
    </source>
</evidence>
<dbReference type="InterPro" id="IPR043734">
    <property type="entry name" value="DUF5678"/>
</dbReference>
<dbReference type="EMBL" id="LBVC01000016">
    <property type="protein sequence ID" value="KKQ78612.1"/>
    <property type="molecule type" value="Genomic_DNA"/>
</dbReference>
<dbReference type="AlphaFoldDB" id="A0A0G0KIP3"/>
<sequence>MPAINMTKIYSNKYYKGNWVAMIDYETKPKVVAYAKTLHMVLKKAREKGFDMPLVTQIPKKVLPIIGPFTHLA</sequence>
<dbReference type="Pfam" id="PF18929">
    <property type="entry name" value="DUF5678"/>
    <property type="match status" value="1"/>
</dbReference>
<comment type="caution">
    <text evidence="2">The sequence shown here is derived from an EMBL/GenBank/DDBJ whole genome shotgun (WGS) entry which is preliminary data.</text>
</comment>
<name>A0A0G0KIP3_9BACT</name>
<gene>
    <name evidence="2" type="ORF">US99_C0016G0016</name>
</gene>
<feature type="domain" description="DUF5678" evidence="1">
    <location>
        <begin position="14"/>
        <end position="61"/>
    </location>
</feature>
<protein>
    <recommendedName>
        <fullName evidence="1">DUF5678 domain-containing protein</fullName>
    </recommendedName>
</protein>
<reference evidence="2 3" key="1">
    <citation type="journal article" date="2015" name="Nature">
        <title>rRNA introns, odd ribosomes, and small enigmatic genomes across a large radiation of phyla.</title>
        <authorList>
            <person name="Brown C.T."/>
            <person name="Hug L.A."/>
            <person name="Thomas B.C."/>
            <person name="Sharon I."/>
            <person name="Castelle C.J."/>
            <person name="Singh A."/>
            <person name="Wilkins M.J."/>
            <person name="Williams K.H."/>
            <person name="Banfield J.F."/>
        </authorList>
    </citation>
    <scope>NUCLEOTIDE SEQUENCE [LARGE SCALE GENOMIC DNA]</scope>
</reference>
<evidence type="ECO:0000259" key="1">
    <source>
        <dbReference type="Pfam" id="PF18929"/>
    </source>
</evidence>
<proteinExistence type="predicted"/>
<organism evidence="2 3">
    <name type="scientific">Candidatus Daviesbacteria bacterium GW2011_GWF2_38_6</name>
    <dbReference type="NCBI Taxonomy" id="1618432"/>
    <lineage>
        <taxon>Bacteria</taxon>
        <taxon>Candidatus Daviesiibacteriota</taxon>
    </lineage>
</organism>
<dbReference type="Proteomes" id="UP000034324">
    <property type="component" value="Unassembled WGS sequence"/>
</dbReference>
<evidence type="ECO:0000313" key="3">
    <source>
        <dbReference type="Proteomes" id="UP000034324"/>
    </source>
</evidence>
<accession>A0A0G0KIP3</accession>